<keyword evidence="2" id="KW-0732">Signal</keyword>
<dbReference type="EMBL" id="QEAP01001018">
    <property type="protein sequence ID" value="TPX52628.1"/>
    <property type="molecule type" value="Genomic_DNA"/>
</dbReference>
<evidence type="ECO:0000313" key="3">
    <source>
        <dbReference type="EMBL" id="TPX52628.1"/>
    </source>
</evidence>
<organism evidence="3 4">
    <name type="scientific">Chytriomyces confervae</name>
    <dbReference type="NCBI Taxonomy" id="246404"/>
    <lineage>
        <taxon>Eukaryota</taxon>
        <taxon>Fungi</taxon>
        <taxon>Fungi incertae sedis</taxon>
        <taxon>Chytridiomycota</taxon>
        <taxon>Chytridiomycota incertae sedis</taxon>
        <taxon>Chytridiomycetes</taxon>
        <taxon>Chytridiales</taxon>
        <taxon>Chytriomycetaceae</taxon>
        <taxon>Chytriomyces</taxon>
    </lineage>
</organism>
<reference evidence="3 4" key="1">
    <citation type="journal article" date="2019" name="Sci. Rep.">
        <title>Comparative genomics of chytrid fungi reveal insights into the obligate biotrophic and pathogenic lifestyle of Synchytrium endobioticum.</title>
        <authorList>
            <person name="van de Vossenberg B.T.L.H."/>
            <person name="Warris S."/>
            <person name="Nguyen H.D.T."/>
            <person name="van Gent-Pelzer M.P.E."/>
            <person name="Joly D.L."/>
            <person name="van de Geest H.C."/>
            <person name="Bonants P.J.M."/>
            <person name="Smith D.S."/>
            <person name="Levesque C.A."/>
            <person name="van der Lee T.A.J."/>
        </authorList>
    </citation>
    <scope>NUCLEOTIDE SEQUENCE [LARGE SCALE GENOMIC DNA]</scope>
    <source>
        <strain evidence="3 4">CBS 675.73</strain>
    </source>
</reference>
<accession>A0A507DP30</accession>
<name>A0A507DP30_9FUNG</name>
<evidence type="ECO:0000313" key="4">
    <source>
        <dbReference type="Proteomes" id="UP000320333"/>
    </source>
</evidence>
<dbReference type="AlphaFoldDB" id="A0A507DP30"/>
<feature type="signal peptide" evidence="2">
    <location>
        <begin position="1"/>
        <end position="30"/>
    </location>
</feature>
<keyword evidence="1" id="KW-0472">Membrane</keyword>
<sequence>MPSKTLIVAAVSSAVIQFLLICSATAAVSAKDHDHKTSFYSNPNTFNTAKPDTTITPRSYTPCTAVCSIVALLSLPFWHRTLVHNLADMYIQLHQEHHHVSCASQNDLYDLVLKDFMESLSLCEKVLKCNVDVGAFEGGAGDVFGGDGGVGGYGDVVGSEFGVEVEDLTTLHPYSLDPSLHPTDEQFEQEYLSPLTPRQRNKRSAPGTDVDRVKETERRRILAKLNGYMPFDASLGVNREGDVGVVPLDQYRILGVQTACILAGIVILLAAPVF</sequence>
<feature type="transmembrane region" description="Helical" evidence="1">
    <location>
        <begin position="253"/>
        <end position="273"/>
    </location>
</feature>
<dbReference type="OrthoDB" id="10327353at2759"/>
<keyword evidence="1" id="KW-1133">Transmembrane helix</keyword>
<comment type="caution">
    <text evidence="3">The sequence shown here is derived from an EMBL/GenBank/DDBJ whole genome shotgun (WGS) entry which is preliminary data.</text>
</comment>
<dbReference type="Proteomes" id="UP000320333">
    <property type="component" value="Unassembled WGS sequence"/>
</dbReference>
<keyword evidence="4" id="KW-1185">Reference proteome</keyword>
<evidence type="ECO:0000256" key="2">
    <source>
        <dbReference type="SAM" id="SignalP"/>
    </source>
</evidence>
<keyword evidence="1" id="KW-0812">Transmembrane</keyword>
<evidence type="ECO:0000256" key="1">
    <source>
        <dbReference type="SAM" id="Phobius"/>
    </source>
</evidence>
<feature type="chain" id="PRO_5021373173" evidence="2">
    <location>
        <begin position="31"/>
        <end position="274"/>
    </location>
</feature>
<proteinExistence type="predicted"/>
<protein>
    <submittedName>
        <fullName evidence="3">Uncharacterized protein</fullName>
    </submittedName>
</protein>
<gene>
    <name evidence="3" type="ORF">CcCBS67573_g09837</name>
</gene>